<dbReference type="AlphaFoldDB" id="A0A974BHH0"/>
<evidence type="ECO:0000313" key="8">
    <source>
        <dbReference type="Proteomes" id="UP000611629"/>
    </source>
</evidence>
<comment type="similarity">
    <text evidence="2">Belongs to the nitroreductase family.</text>
</comment>
<dbReference type="InterPro" id="IPR029478">
    <property type="entry name" value="TM1586_NiRdase"/>
</dbReference>
<dbReference type="SUPFAM" id="SSF55469">
    <property type="entry name" value="FMN-dependent nitroreductase-like"/>
    <property type="match status" value="1"/>
</dbReference>
<dbReference type="RefSeq" id="WP_179236946.1">
    <property type="nucleotide sequence ID" value="NZ_JACBNQ010000002.1"/>
</dbReference>
<evidence type="ECO:0000256" key="2">
    <source>
        <dbReference type="ARBA" id="ARBA00007118"/>
    </source>
</evidence>
<keyword evidence="8" id="KW-1185">Reference proteome</keyword>
<reference evidence="7" key="1">
    <citation type="submission" date="2020-07" db="EMBL/GenBank/DDBJ databases">
        <title>Genomic analysis of a strain of Sedimentibacter Hydroxybenzoicus DSM7310.</title>
        <authorList>
            <person name="Ma S."/>
        </authorList>
    </citation>
    <scope>NUCLEOTIDE SEQUENCE</scope>
    <source>
        <strain evidence="7">DSM 7310</strain>
    </source>
</reference>
<evidence type="ECO:0000256" key="3">
    <source>
        <dbReference type="ARBA" id="ARBA00022630"/>
    </source>
</evidence>
<dbReference type="EMBL" id="JACBNQ010000002">
    <property type="protein sequence ID" value="NYB73264.1"/>
    <property type="molecule type" value="Genomic_DNA"/>
</dbReference>
<keyword evidence="5" id="KW-0560">Oxidoreductase</keyword>
<dbReference type="Proteomes" id="UP000611629">
    <property type="component" value="Unassembled WGS sequence"/>
</dbReference>
<dbReference type="Gene3D" id="3.40.109.10">
    <property type="entry name" value="NADH Oxidase"/>
    <property type="match status" value="1"/>
</dbReference>
<proteinExistence type="inferred from homology"/>
<dbReference type="PANTHER" id="PTHR43673:SF2">
    <property type="entry name" value="NITROREDUCTASE"/>
    <property type="match status" value="1"/>
</dbReference>
<feature type="domain" description="Putative nitroreductase TM1586" evidence="6">
    <location>
        <begin position="7"/>
        <end position="247"/>
    </location>
</feature>
<dbReference type="PANTHER" id="PTHR43673">
    <property type="entry name" value="NAD(P)H NITROREDUCTASE YDGI-RELATED"/>
    <property type="match status" value="1"/>
</dbReference>
<dbReference type="InterPro" id="IPR000415">
    <property type="entry name" value="Nitroreductase-like"/>
</dbReference>
<comment type="cofactor">
    <cofactor evidence="1">
        <name>FMN</name>
        <dbReference type="ChEBI" id="CHEBI:58210"/>
    </cofactor>
</comment>
<name>A0A974BHH0_SEDHY</name>
<comment type="caution">
    <text evidence="7">The sequence shown here is derived from an EMBL/GenBank/DDBJ whole genome shotgun (WGS) entry which is preliminary data.</text>
</comment>
<accession>A0A974BHH0</accession>
<evidence type="ECO:0000256" key="1">
    <source>
        <dbReference type="ARBA" id="ARBA00001917"/>
    </source>
</evidence>
<gene>
    <name evidence="7" type="ORF">HZF24_03830</name>
</gene>
<dbReference type="Pfam" id="PF14512">
    <property type="entry name" value="TM1586_NiRdase"/>
    <property type="match status" value="1"/>
</dbReference>
<protein>
    <submittedName>
        <fullName evidence="7">Nitroreductase</fullName>
    </submittedName>
</protein>
<keyword evidence="4" id="KW-0288">FMN</keyword>
<dbReference type="GO" id="GO:0016491">
    <property type="term" value="F:oxidoreductase activity"/>
    <property type="evidence" value="ECO:0007669"/>
    <property type="project" value="UniProtKB-KW"/>
</dbReference>
<evidence type="ECO:0000256" key="5">
    <source>
        <dbReference type="ARBA" id="ARBA00023002"/>
    </source>
</evidence>
<evidence type="ECO:0000313" key="7">
    <source>
        <dbReference type="EMBL" id="NYB73264.1"/>
    </source>
</evidence>
<keyword evidence="3" id="KW-0285">Flavoprotein</keyword>
<evidence type="ECO:0000259" key="6">
    <source>
        <dbReference type="Pfam" id="PF14512"/>
    </source>
</evidence>
<evidence type="ECO:0000256" key="4">
    <source>
        <dbReference type="ARBA" id="ARBA00022643"/>
    </source>
</evidence>
<organism evidence="7 8">
    <name type="scientific">Sedimentibacter hydroxybenzoicus DSM 7310</name>
    <dbReference type="NCBI Taxonomy" id="1123245"/>
    <lineage>
        <taxon>Bacteria</taxon>
        <taxon>Bacillati</taxon>
        <taxon>Bacillota</taxon>
        <taxon>Tissierellia</taxon>
        <taxon>Sedimentibacter</taxon>
    </lineage>
</organism>
<sequence length="278" mass="31996">MEYKKSVIDLIKERKSTRTYDGRTLEEVDLKKFNSYLDEVNNENKIKARFKIVSNLGIGKDESKKLGTYGFIQGAGSYVIGIMDKDENDALEFGNIFERIVLFAADLGIQTCWLGGTFNKENFHQISELNDSEFIAIISPVGYKKDKRRVFETAMRAAVGADKRKTWRELFFNKNMQPLDEKDAGEYKIPLEMVRLGPSASNKQPWRVIKDENIIHFFVCRTKGYGITGYDLQLNDIGIAKCHFDLTLNELGIKGRWQKLKNDYAPNDWEYAVSWVAD</sequence>